<sequence>MHGNIPIIQICLLFLLIGSAVYGQNIDSRQGDSLALVAIQTENRGNETQTSSVRCFLFPNDTTPSVLESLDVTTPITTWEGVSINSLGRVEALILPRLVFPLFREIWPT</sequence>
<reference evidence="1 2" key="1">
    <citation type="journal article" date="2013" name="Environ. Microbiol.">
        <title>Genome analysis of Chitinivibrio alkaliphilus gen. nov., sp. nov., a novel extremely haloalkaliphilic anaerobic chitinolytic bacterium from the candidate phylum Termite Group 3.</title>
        <authorList>
            <person name="Sorokin D.Y."/>
            <person name="Gumerov V.M."/>
            <person name="Rakitin A.L."/>
            <person name="Beletsky A.V."/>
            <person name="Damste J.S."/>
            <person name="Muyzer G."/>
            <person name="Mardanov A.V."/>
            <person name="Ravin N.V."/>
        </authorList>
    </citation>
    <scope>NUCLEOTIDE SEQUENCE [LARGE SCALE GENOMIC DNA]</scope>
    <source>
        <strain evidence="1 2">ACht1</strain>
    </source>
</reference>
<dbReference type="Proteomes" id="UP000017148">
    <property type="component" value="Unassembled WGS sequence"/>
</dbReference>
<evidence type="ECO:0000313" key="1">
    <source>
        <dbReference type="EMBL" id="ERP31524.1"/>
    </source>
</evidence>
<gene>
    <name evidence="1" type="ORF">CALK_1569</name>
</gene>
<protein>
    <submittedName>
        <fullName evidence="1">Uncharacterized protein</fullName>
    </submittedName>
</protein>
<keyword evidence="2" id="KW-1185">Reference proteome</keyword>
<dbReference type="RefSeq" id="WP_022637022.1">
    <property type="nucleotide sequence ID" value="NZ_ASJR01000012.1"/>
</dbReference>
<evidence type="ECO:0000313" key="2">
    <source>
        <dbReference type="Proteomes" id="UP000017148"/>
    </source>
</evidence>
<dbReference type="AlphaFoldDB" id="U7D4T3"/>
<organism evidence="1 2">
    <name type="scientific">Chitinivibrio alkaliphilus ACht1</name>
    <dbReference type="NCBI Taxonomy" id="1313304"/>
    <lineage>
        <taxon>Bacteria</taxon>
        <taxon>Pseudomonadati</taxon>
        <taxon>Fibrobacterota</taxon>
        <taxon>Chitinivibrionia</taxon>
        <taxon>Chitinivibrionales</taxon>
        <taxon>Chitinivibrionaceae</taxon>
        <taxon>Chitinivibrio</taxon>
    </lineage>
</organism>
<proteinExistence type="predicted"/>
<accession>U7D4T3</accession>
<dbReference type="EMBL" id="ASJR01000012">
    <property type="protein sequence ID" value="ERP31524.1"/>
    <property type="molecule type" value="Genomic_DNA"/>
</dbReference>
<name>U7D4T3_9BACT</name>
<comment type="caution">
    <text evidence="1">The sequence shown here is derived from an EMBL/GenBank/DDBJ whole genome shotgun (WGS) entry which is preliminary data.</text>
</comment>